<dbReference type="SMART" id="SM00287">
    <property type="entry name" value="SH3b"/>
    <property type="match status" value="2"/>
</dbReference>
<dbReference type="AlphaFoldDB" id="A0AAW4WGF6"/>
<dbReference type="PROSITE" id="PS51781">
    <property type="entry name" value="SH3B"/>
    <property type="match status" value="1"/>
</dbReference>
<organism evidence="3 4">
    <name type="scientific">Roseburia amylophila</name>
    <dbReference type="NCBI Taxonomy" id="2981794"/>
    <lineage>
        <taxon>Bacteria</taxon>
        <taxon>Bacillati</taxon>
        <taxon>Bacillota</taxon>
        <taxon>Clostridia</taxon>
        <taxon>Lachnospirales</taxon>
        <taxon>Lachnospiraceae</taxon>
        <taxon>Roseburia</taxon>
    </lineage>
</organism>
<protein>
    <submittedName>
        <fullName evidence="3">Cell wall hydrolase</fullName>
    </submittedName>
</protein>
<keyword evidence="1" id="KW-0812">Transmembrane</keyword>
<dbReference type="Pfam" id="PF08239">
    <property type="entry name" value="SH3_3"/>
    <property type="match status" value="2"/>
</dbReference>
<comment type="caution">
    <text evidence="3">The sequence shown here is derived from an EMBL/GenBank/DDBJ whole genome shotgun (WGS) entry which is preliminary data.</text>
</comment>
<name>A0AAW4WGF6_9FIRM</name>
<gene>
    <name evidence="3" type="ORF">LKD47_03740</name>
</gene>
<sequence>MNLRKRVIESTIIAVMLTVVTAVTAVMQTAPVENVPEPQQETKAVADVQADGSAGIIEELASLGDAATEQASIERADVVVVAEAQEEEPQLSEEQQAWNSKLMADVDDFLYIRSSADGESEVIGKLYKGAAADIVETLDGWYHITSGSVDGYVKSEYCVAGQEAYAYAQTVCDTVATVTTGGLRVRSEANPDASVIKAASEGDKLVVDTQTESPEGWVAVSLKNSTAFVSADYVTVSLNVASAVSMEEERAALEEKAAEEAAKKAAQTTTTMVTQNASVAANCDEVTLLAALIQCEAGSECYEGQLAVGAVVMNRLRSGAYPSSLYDVIYQSGQFTPAGNGKVASVISSGVSGSCLQAAQEALSGVDNTGGALSFRRASSGQAGVVIGNHVFF</sequence>
<dbReference type="PANTHER" id="PTHR34408:SF1">
    <property type="entry name" value="GLYCOSYL HYDROLASE FAMILY 19 DOMAIN-CONTAINING PROTEIN HI_1415"/>
    <property type="match status" value="1"/>
</dbReference>
<keyword evidence="1" id="KW-0472">Membrane</keyword>
<dbReference type="Pfam" id="PF07486">
    <property type="entry name" value="Hydrolase_2"/>
    <property type="match status" value="1"/>
</dbReference>
<dbReference type="Proteomes" id="UP001198893">
    <property type="component" value="Unassembled WGS sequence"/>
</dbReference>
<accession>A0AAW4WGF6</accession>
<proteinExistence type="predicted"/>
<feature type="transmembrane region" description="Helical" evidence="1">
    <location>
        <begin position="12"/>
        <end position="30"/>
    </location>
</feature>
<feature type="domain" description="SH3b" evidence="2">
    <location>
        <begin position="173"/>
        <end position="238"/>
    </location>
</feature>
<dbReference type="RefSeq" id="WP_117841893.1">
    <property type="nucleotide sequence ID" value="NZ_JAJEQW010000002.1"/>
</dbReference>
<evidence type="ECO:0000313" key="4">
    <source>
        <dbReference type="Proteomes" id="UP001198893"/>
    </source>
</evidence>
<evidence type="ECO:0000259" key="2">
    <source>
        <dbReference type="PROSITE" id="PS51781"/>
    </source>
</evidence>
<dbReference type="PANTHER" id="PTHR34408">
    <property type="entry name" value="FAMILY PROTEIN, PUTATIVE-RELATED"/>
    <property type="match status" value="1"/>
</dbReference>
<dbReference type="EMBL" id="JAJEQW010000002">
    <property type="protein sequence ID" value="MCC2241418.1"/>
    <property type="molecule type" value="Genomic_DNA"/>
</dbReference>
<dbReference type="InterPro" id="IPR011105">
    <property type="entry name" value="Cell_wall_hydrolase_SleB"/>
</dbReference>
<dbReference type="InterPro" id="IPR052354">
    <property type="entry name" value="Cell_Wall_Dynamics_Protein"/>
</dbReference>
<evidence type="ECO:0000256" key="1">
    <source>
        <dbReference type="SAM" id="Phobius"/>
    </source>
</evidence>
<dbReference type="InterPro" id="IPR042047">
    <property type="entry name" value="SleB_dom1"/>
</dbReference>
<evidence type="ECO:0000313" key="3">
    <source>
        <dbReference type="EMBL" id="MCC2241418.1"/>
    </source>
</evidence>
<keyword evidence="1" id="KW-1133">Transmembrane helix</keyword>
<reference evidence="3" key="1">
    <citation type="submission" date="2021-10" db="EMBL/GenBank/DDBJ databases">
        <title>Anaerobic single-cell dispensing facilitates the cultivation of human gut bacteria.</title>
        <authorList>
            <person name="Afrizal A."/>
        </authorList>
    </citation>
    <scope>NUCLEOTIDE SEQUENCE</scope>
    <source>
        <strain evidence="3">CLA-AA-H204</strain>
    </source>
</reference>
<dbReference type="Gene3D" id="1.10.10.2520">
    <property type="entry name" value="Cell wall hydrolase SleB, domain 1"/>
    <property type="match status" value="1"/>
</dbReference>
<dbReference type="GO" id="GO:0016787">
    <property type="term" value="F:hydrolase activity"/>
    <property type="evidence" value="ECO:0007669"/>
    <property type="project" value="UniProtKB-KW"/>
</dbReference>
<keyword evidence="3" id="KW-0378">Hydrolase</keyword>
<dbReference type="Gene3D" id="2.30.30.40">
    <property type="entry name" value="SH3 Domains"/>
    <property type="match status" value="2"/>
</dbReference>
<dbReference type="InterPro" id="IPR003646">
    <property type="entry name" value="SH3-like_bac-type"/>
</dbReference>